<dbReference type="InterPro" id="IPR035973">
    <property type="entry name" value="Cyt_c_oxidase_su3-like_sf"/>
</dbReference>
<evidence type="ECO:0000256" key="1">
    <source>
        <dbReference type="SAM" id="Phobius"/>
    </source>
</evidence>
<dbReference type="SUPFAM" id="SSF81452">
    <property type="entry name" value="Cytochrome c oxidase subunit III-like"/>
    <property type="match status" value="1"/>
</dbReference>
<evidence type="ECO:0000313" key="3">
    <source>
        <dbReference type="Proteomes" id="UP000320095"/>
    </source>
</evidence>
<proteinExistence type="predicted"/>
<dbReference type="AlphaFoldDB" id="A0A502EFH5"/>
<name>A0A502EFH5_9MYCO</name>
<organism evidence="2 3">
    <name type="scientific">Mycolicibacterium hodleri</name>
    <dbReference type="NCBI Taxonomy" id="49897"/>
    <lineage>
        <taxon>Bacteria</taxon>
        <taxon>Bacillati</taxon>
        <taxon>Actinomycetota</taxon>
        <taxon>Actinomycetes</taxon>
        <taxon>Mycobacteriales</taxon>
        <taxon>Mycobacteriaceae</taxon>
        <taxon>Mycolicibacterium</taxon>
    </lineage>
</organism>
<keyword evidence="1" id="KW-1133">Transmembrane helix</keyword>
<sequence length="96" mass="10485">MRSTNARDAPPKRLRGLDGVWILIDADALVFALLFGMFMQERMQNADFESSRLTSNVALGGLNTRILLTSSLLVVLAIHALNGGVHFAKAVEALEF</sequence>
<feature type="transmembrane region" description="Helical" evidence="1">
    <location>
        <begin position="20"/>
        <end position="39"/>
    </location>
</feature>
<keyword evidence="1" id="KW-0472">Membrane</keyword>
<feature type="transmembrane region" description="Helical" evidence="1">
    <location>
        <begin position="59"/>
        <end position="81"/>
    </location>
</feature>
<dbReference type="EMBL" id="RCZG01000001">
    <property type="protein sequence ID" value="TPG36475.1"/>
    <property type="molecule type" value="Genomic_DNA"/>
</dbReference>
<dbReference type="Gene3D" id="1.20.120.80">
    <property type="entry name" value="Cytochrome c oxidase, subunit III, four-helix bundle"/>
    <property type="match status" value="1"/>
</dbReference>
<comment type="caution">
    <text evidence="2">The sequence shown here is derived from an EMBL/GenBank/DDBJ whole genome shotgun (WGS) entry which is preliminary data.</text>
</comment>
<protein>
    <submittedName>
        <fullName evidence="2">Uncharacterized protein</fullName>
    </submittedName>
</protein>
<gene>
    <name evidence="2" type="ORF">EAH80_00400</name>
</gene>
<dbReference type="RefSeq" id="WP_140687095.1">
    <property type="nucleotide sequence ID" value="NZ_RCZG01000001.1"/>
</dbReference>
<dbReference type="GO" id="GO:0016020">
    <property type="term" value="C:membrane"/>
    <property type="evidence" value="ECO:0007669"/>
    <property type="project" value="InterPro"/>
</dbReference>
<dbReference type="GO" id="GO:0022904">
    <property type="term" value="P:respiratory electron transport chain"/>
    <property type="evidence" value="ECO:0007669"/>
    <property type="project" value="InterPro"/>
</dbReference>
<keyword evidence="1" id="KW-0812">Transmembrane</keyword>
<dbReference type="Proteomes" id="UP000320095">
    <property type="component" value="Unassembled WGS sequence"/>
</dbReference>
<dbReference type="InterPro" id="IPR013833">
    <property type="entry name" value="Cyt_c_oxidase_su3_a-hlx"/>
</dbReference>
<evidence type="ECO:0000313" key="2">
    <source>
        <dbReference type="EMBL" id="TPG36475.1"/>
    </source>
</evidence>
<dbReference type="OrthoDB" id="9810850at2"/>
<dbReference type="GO" id="GO:0004129">
    <property type="term" value="F:cytochrome-c oxidase activity"/>
    <property type="evidence" value="ECO:0007669"/>
    <property type="project" value="InterPro"/>
</dbReference>
<reference evidence="2 3" key="1">
    <citation type="journal article" date="2019" name="Environ. Microbiol.">
        <title>Species interactions and distinct microbial communities in high Arctic permafrost affected cryosols are associated with the CH4 and CO2 gas fluxes.</title>
        <authorList>
            <person name="Altshuler I."/>
            <person name="Hamel J."/>
            <person name="Turney S."/>
            <person name="Magnuson E."/>
            <person name="Levesque R."/>
            <person name="Greer C."/>
            <person name="Whyte L.G."/>
        </authorList>
    </citation>
    <scope>NUCLEOTIDE SEQUENCE [LARGE SCALE GENOMIC DNA]</scope>
    <source>
        <strain evidence="2 3">S5.20</strain>
    </source>
</reference>
<accession>A0A502EFH5</accession>
<keyword evidence="3" id="KW-1185">Reference proteome</keyword>